<dbReference type="Proteomes" id="UP000324800">
    <property type="component" value="Unassembled WGS sequence"/>
</dbReference>
<gene>
    <name evidence="1" type="ORF">EZS28_005060</name>
</gene>
<accession>A0A5J4WWJ8</accession>
<protein>
    <submittedName>
        <fullName evidence="1">Uncharacterized protein</fullName>
    </submittedName>
</protein>
<dbReference type="EMBL" id="SNRW01000759">
    <property type="protein sequence ID" value="KAA6399414.1"/>
    <property type="molecule type" value="Genomic_DNA"/>
</dbReference>
<comment type="caution">
    <text evidence="1">The sequence shown here is derived from an EMBL/GenBank/DDBJ whole genome shotgun (WGS) entry which is preliminary data.</text>
</comment>
<organism evidence="1 2">
    <name type="scientific">Streblomastix strix</name>
    <dbReference type="NCBI Taxonomy" id="222440"/>
    <lineage>
        <taxon>Eukaryota</taxon>
        <taxon>Metamonada</taxon>
        <taxon>Preaxostyla</taxon>
        <taxon>Oxymonadida</taxon>
        <taxon>Streblomastigidae</taxon>
        <taxon>Streblomastix</taxon>
    </lineage>
</organism>
<evidence type="ECO:0000313" key="2">
    <source>
        <dbReference type="Proteomes" id="UP000324800"/>
    </source>
</evidence>
<reference evidence="1 2" key="1">
    <citation type="submission" date="2019-03" db="EMBL/GenBank/DDBJ databases">
        <title>Single cell metagenomics reveals metabolic interactions within the superorganism composed of flagellate Streblomastix strix and complex community of Bacteroidetes bacteria on its surface.</title>
        <authorList>
            <person name="Treitli S.C."/>
            <person name="Kolisko M."/>
            <person name="Husnik F."/>
            <person name="Keeling P."/>
            <person name="Hampl V."/>
        </authorList>
    </citation>
    <scope>NUCLEOTIDE SEQUENCE [LARGE SCALE GENOMIC DNA]</scope>
    <source>
        <strain evidence="1">ST1C</strain>
    </source>
</reference>
<evidence type="ECO:0000313" key="1">
    <source>
        <dbReference type="EMBL" id="KAA6399414.1"/>
    </source>
</evidence>
<proteinExistence type="predicted"/>
<sequence>MFDKETATLKYNYTDNLLDCAYAKQKAKFFKLVLYFGVIIEQVDGNAETQTNKYKFILPIDANPDRRVPLEI</sequence>
<name>A0A5J4WWJ8_9EUKA</name>
<dbReference type="AlphaFoldDB" id="A0A5J4WWJ8"/>